<dbReference type="GO" id="GO:0019646">
    <property type="term" value="P:aerobic electron transport chain"/>
    <property type="evidence" value="ECO:0007669"/>
    <property type="project" value="InterPro"/>
</dbReference>
<dbReference type="OrthoDB" id="9807042at2"/>
<proteinExistence type="inferred from homology"/>
<dbReference type="Proteomes" id="UP000464674">
    <property type="component" value="Chromosome"/>
</dbReference>
<comment type="subcellular location">
    <subcellularLocation>
        <location evidence="12">Cell inner membrane</location>
    </subcellularLocation>
    <subcellularLocation>
        <location evidence="1">Cell membrane</location>
        <topology evidence="1">Multi-pass membrane protein</topology>
    </subcellularLocation>
</comment>
<feature type="transmembrane region" description="Helical" evidence="12">
    <location>
        <begin position="363"/>
        <end position="385"/>
    </location>
</feature>
<evidence type="ECO:0000256" key="6">
    <source>
        <dbReference type="ARBA" id="ARBA00022692"/>
    </source>
</evidence>
<dbReference type="PANTHER" id="PTHR30365">
    <property type="entry name" value="CYTOCHROME D UBIQUINOL OXIDASE"/>
    <property type="match status" value="1"/>
</dbReference>
<feature type="compositionally biased region" description="Polar residues" evidence="13">
    <location>
        <begin position="445"/>
        <end position="457"/>
    </location>
</feature>
<evidence type="ECO:0000256" key="10">
    <source>
        <dbReference type="ARBA" id="ARBA00023004"/>
    </source>
</evidence>
<evidence type="ECO:0000256" key="13">
    <source>
        <dbReference type="SAM" id="MobiDB-lite"/>
    </source>
</evidence>
<feature type="compositionally biased region" description="Basic and acidic residues" evidence="13">
    <location>
        <begin position="464"/>
        <end position="474"/>
    </location>
</feature>
<dbReference type="GO" id="GO:0009055">
    <property type="term" value="F:electron transfer activity"/>
    <property type="evidence" value="ECO:0007669"/>
    <property type="project" value="UniProtKB-UniRule"/>
</dbReference>
<evidence type="ECO:0000313" key="14">
    <source>
        <dbReference type="EMBL" id="QHC36749.1"/>
    </source>
</evidence>
<keyword evidence="5 12" id="KW-0349">Heme</keyword>
<evidence type="ECO:0000256" key="3">
    <source>
        <dbReference type="ARBA" id="ARBA00022448"/>
    </source>
</evidence>
<evidence type="ECO:0000256" key="12">
    <source>
        <dbReference type="PIRNR" id="PIRNR006446"/>
    </source>
</evidence>
<evidence type="ECO:0000256" key="1">
    <source>
        <dbReference type="ARBA" id="ARBA00004651"/>
    </source>
</evidence>
<keyword evidence="3 12" id="KW-0813">Transport</keyword>
<feature type="transmembrane region" description="Helical" evidence="12">
    <location>
        <begin position="128"/>
        <end position="149"/>
    </location>
</feature>
<feature type="transmembrane region" description="Helical" evidence="12">
    <location>
        <begin position="190"/>
        <end position="212"/>
    </location>
</feature>
<keyword evidence="9 12" id="KW-1133">Transmembrane helix</keyword>
<accession>A0A857FT83</accession>
<dbReference type="AlphaFoldDB" id="A0A857FT83"/>
<reference evidence="14 15" key="1">
    <citation type="journal article" date="2020" name="Carbohydr. Polym.">
        <title>Characterization and optimization of production of bacterial cellulose from strain CGMCC 17276 based on whole-genome analysis.</title>
        <authorList>
            <person name="Lu T."/>
            <person name="Gao H."/>
            <person name="Liao B."/>
            <person name="Wu J."/>
            <person name="Zhang W."/>
            <person name="Huang J."/>
            <person name="Liu M."/>
            <person name="Huang J."/>
            <person name="Chang Z."/>
            <person name="Jin M."/>
            <person name="Yi Z."/>
            <person name="Jiang D."/>
        </authorList>
    </citation>
    <scope>NUCLEOTIDE SEQUENCE [LARGE SCALE GENOMIC DNA]</scope>
    <source>
        <strain evidence="14 15">CGMCC 17276</strain>
    </source>
</reference>
<sequence>MVSTATALLLARFQFAFTVGFHIVFPAFSIGLAAYLAVLEGTWLKTGRQVYLDLYQYWLKVFSIVFAMGVVSGLVMSYEFGTNWSVFSRKAGPITGVLLSYEVMTAFFLEAGFLGVMLFGMNKVGRGLHFAATCLVSLGTLISMTWILASNSWMQTPRGYTIEPGTGRFLPADWLAIIFNPSFPFRLLHMGLAAFLSVAFVVGATAAGHMLAARRRGEQASEPVRVMFSMAMWMATIIAPLQLVAGDMHGLNTLEHQPAKIAAMEGDWTSEDHAPELLLGIPNMKTEHTDYAVGIPLLGSLILTHSLDGKVPGMKDFPAQDRPPSYIIFFTFRIMVALGMAMIGMGLWSLILRRRGRIYDSAALHRAAVVMAPVGFVALLCGWVTTEVGRQPWTVYGLLRTENSVSPLMLPSMALTMTAFVVVYFFVFGSGLILLVRMLRHAPQTGEQGPTTENSASVLGARSHPHELPGHDTPHGSGPA</sequence>
<dbReference type="InterPro" id="IPR002585">
    <property type="entry name" value="Cyt-d_ubiquinol_oxidase_su_1"/>
</dbReference>
<dbReference type="EMBL" id="CP041348">
    <property type="protein sequence ID" value="QHC36749.1"/>
    <property type="molecule type" value="Genomic_DNA"/>
</dbReference>
<feature type="region of interest" description="Disordered" evidence="13">
    <location>
        <begin position="444"/>
        <end position="480"/>
    </location>
</feature>
<dbReference type="GO" id="GO:0070069">
    <property type="term" value="C:cytochrome complex"/>
    <property type="evidence" value="ECO:0007669"/>
    <property type="project" value="UniProtKB-UniRule"/>
</dbReference>
<keyword evidence="7 12" id="KW-0479">Metal-binding</keyword>
<dbReference type="GO" id="GO:0016682">
    <property type="term" value="F:oxidoreductase activity, acting on diphenols and related substances as donors, oxygen as acceptor"/>
    <property type="evidence" value="ECO:0007669"/>
    <property type="project" value="TreeGrafter"/>
</dbReference>
<keyword evidence="10 12" id="KW-0408">Iron</keyword>
<dbReference type="GO" id="GO:0046872">
    <property type="term" value="F:metal ion binding"/>
    <property type="evidence" value="ECO:0007669"/>
    <property type="project" value="UniProtKB-UniRule"/>
</dbReference>
<organism evidence="14 15">
    <name type="scientific">Komagataeibacter xylinus</name>
    <name type="common">Gluconacetobacter xylinus</name>
    <dbReference type="NCBI Taxonomy" id="28448"/>
    <lineage>
        <taxon>Bacteria</taxon>
        <taxon>Pseudomonadati</taxon>
        <taxon>Pseudomonadota</taxon>
        <taxon>Alphaproteobacteria</taxon>
        <taxon>Acetobacterales</taxon>
        <taxon>Acetobacteraceae</taxon>
        <taxon>Komagataeibacter</taxon>
    </lineage>
</organism>
<keyword evidence="4 12" id="KW-1003">Cell membrane</keyword>
<name>A0A857FT83_KOMXY</name>
<feature type="transmembrane region" description="Helical" evidence="12">
    <location>
        <begin position="57"/>
        <end position="78"/>
    </location>
</feature>
<gene>
    <name evidence="14" type="ORF">FMA36_15660</name>
</gene>
<dbReference type="GO" id="GO:0005886">
    <property type="term" value="C:plasma membrane"/>
    <property type="evidence" value="ECO:0007669"/>
    <property type="project" value="UniProtKB-SubCell"/>
</dbReference>
<feature type="transmembrane region" description="Helical" evidence="12">
    <location>
        <begin position="15"/>
        <end position="36"/>
    </location>
</feature>
<dbReference type="GO" id="GO:0020037">
    <property type="term" value="F:heme binding"/>
    <property type="evidence" value="ECO:0007669"/>
    <property type="project" value="TreeGrafter"/>
</dbReference>
<comment type="similarity">
    <text evidence="2 12">Belongs to the cytochrome ubiquinol oxidase subunit 1 family.</text>
</comment>
<evidence type="ECO:0000256" key="11">
    <source>
        <dbReference type="ARBA" id="ARBA00023136"/>
    </source>
</evidence>
<evidence type="ECO:0000256" key="2">
    <source>
        <dbReference type="ARBA" id="ARBA00009819"/>
    </source>
</evidence>
<keyword evidence="6 12" id="KW-0812">Transmembrane</keyword>
<keyword evidence="11 12" id="KW-0472">Membrane</keyword>
<evidence type="ECO:0000313" key="15">
    <source>
        <dbReference type="Proteomes" id="UP000464674"/>
    </source>
</evidence>
<evidence type="ECO:0000256" key="9">
    <source>
        <dbReference type="ARBA" id="ARBA00022989"/>
    </source>
</evidence>
<feature type="transmembrane region" description="Helical" evidence="12">
    <location>
        <begin position="224"/>
        <end position="245"/>
    </location>
</feature>
<protein>
    <submittedName>
        <fullName evidence="14">Cytochrome ubiquinol oxidase subunit I</fullName>
    </submittedName>
</protein>
<dbReference type="RefSeq" id="WP_159263218.1">
    <property type="nucleotide sequence ID" value="NZ_CP041348.1"/>
</dbReference>
<feature type="transmembrane region" description="Helical" evidence="12">
    <location>
        <begin position="326"/>
        <end position="351"/>
    </location>
</feature>
<keyword evidence="8 12" id="KW-0249">Electron transport</keyword>
<feature type="transmembrane region" description="Helical" evidence="12">
    <location>
        <begin position="413"/>
        <end position="436"/>
    </location>
</feature>
<evidence type="ECO:0000256" key="5">
    <source>
        <dbReference type="ARBA" id="ARBA00022617"/>
    </source>
</evidence>
<dbReference type="PANTHER" id="PTHR30365:SF14">
    <property type="entry name" value="CYTOCHROME BD MENAQUINOL OXIDASE SUBUNIT I-RELATED"/>
    <property type="match status" value="1"/>
</dbReference>
<dbReference type="PIRSF" id="PIRSF006446">
    <property type="entry name" value="Cyt_quinol_oxidase_1"/>
    <property type="match status" value="1"/>
</dbReference>
<evidence type="ECO:0000256" key="8">
    <source>
        <dbReference type="ARBA" id="ARBA00022982"/>
    </source>
</evidence>
<evidence type="ECO:0000256" key="7">
    <source>
        <dbReference type="ARBA" id="ARBA00022723"/>
    </source>
</evidence>
<dbReference type="Pfam" id="PF01654">
    <property type="entry name" value="Cyt_bd_oxida_I"/>
    <property type="match status" value="1"/>
</dbReference>
<feature type="transmembrane region" description="Helical" evidence="12">
    <location>
        <begin position="98"/>
        <end position="121"/>
    </location>
</feature>
<evidence type="ECO:0000256" key="4">
    <source>
        <dbReference type="ARBA" id="ARBA00022475"/>
    </source>
</evidence>